<reference evidence="1 2" key="1">
    <citation type="submission" date="2018-06" db="EMBL/GenBank/DDBJ databases">
        <title>Genomic Encyclopedia of Type Strains, Phase IV (KMG-IV): sequencing the most valuable type-strain genomes for metagenomic binning, comparative biology and taxonomic classification.</title>
        <authorList>
            <person name="Goeker M."/>
        </authorList>
    </citation>
    <scope>NUCLEOTIDE SEQUENCE [LARGE SCALE GENOMIC DNA]</scope>
    <source>
        <strain evidence="1 2">DSM 24032</strain>
    </source>
</reference>
<dbReference type="InParanoid" id="A0A395JIY7"/>
<evidence type="ECO:0000313" key="1">
    <source>
        <dbReference type="EMBL" id="RBP50753.1"/>
    </source>
</evidence>
<gene>
    <name evidence="1" type="ORF">DFR28_102165</name>
</gene>
<keyword evidence="2" id="KW-1185">Reference proteome</keyword>
<accession>A0A395JIY7</accession>
<dbReference type="EMBL" id="QNRT01000002">
    <property type="protein sequence ID" value="RBP50753.1"/>
    <property type="molecule type" value="Genomic_DNA"/>
</dbReference>
<name>A0A395JIY7_9GAMM</name>
<dbReference type="AlphaFoldDB" id="A0A395JIY7"/>
<proteinExistence type="predicted"/>
<comment type="caution">
    <text evidence="1">The sequence shown here is derived from an EMBL/GenBank/DDBJ whole genome shotgun (WGS) entry which is preliminary data.</text>
</comment>
<organism evidence="1 2">
    <name type="scientific">Arenicella xantha</name>
    <dbReference type="NCBI Taxonomy" id="644221"/>
    <lineage>
        <taxon>Bacteria</taxon>
        <taxon>Pseudomonadati</taxon>
        <taxon>Pseudomonadota</taxon>
        <taxon>Gammaproteobacteria</taxon>
        <taxon>Arenicellales</taxon>
        <taxon>Arenicellaceae</taxon>
        <taxon>Arenicella</taxon>
    </lineage>
</organism>
<sequence length="39" mass="4483">MDAHSSKVDFYFCLTSSGFRQNSILSKLVVWEFSITPLK</sequence>
<evidence type="ECO:0000313" key="2">
    <source>
        <dbReference type="Proteomes" id="UP000253083"/>
    </source>
</evidence>
<protein>
    <submittedName>
        <fullName evidence="1">Uncharacterized protein</fullName>
    </submittedName>
</protein>
<dbReference type="Proteomes" id="UP000253083">
    <property type="component" value="Unassembled WGS sequence"/>
</dbReference>